<organism evidence="1 2">
    <name type="scientific">Mangrovibacterium marinum</name>
    <dbReference type="NCBI Taxonomy" id="1639118"/>
    <lineage>
        <taxon>Bacteria</taxon>
        <taxon>Pseudomonadati</taxon>
        <taxon>Bacteroidota</taxon>
        <taxon>Bacteroidia</taxon>
        <taxon>Marinilabiliales</taxon>
        <taxon>Prolixibacteraceae</taxon>
        <taxon>Mangrovibacterium</taxon>
    </lineage>
</organism>
<accession>A0A2T5BRF7</accession>
<dbReference type="PANTHER" id="PTHR38733">
    <property type="entry name" value="PROTEIN MCRC"/>
    <property type="match status" value="1"/>
</dbReference>
<evidence type="ECO:0000313" key="2">
    <source>
        <dbReference type="Proteomes" id="UP000243525"/>
    </source>
</evidence>
<gene>
    <name evidence="1" type="ORF">C8N47_1422</name>
</gene>
<sequence>MINLFEYQNKVSFKGNYSGLENFLDEIWNKRERNNFYEIDDSEKVEVQRFVQFIHKTKEIKSNKYVGVIHFEGQKVNLLPKIFYDSEKIYDTKEINAIQQHILWYLSYCRKLKFPNFKSSLGSLKNDFFEILIYLFAKYTRELLSNSIFQQYEEVEREVHNIKGRLNTSAYITENLSKAHWHKVSCTYDSFVMDNKFNRIVKYVTQLLFNVSSNFENRKYLREILFILDDVSDEKASAIECSSIVFNPMYKEFETIRDYCTLFLSNSISIDYKNDLKLFAFLLPMEYLFEDFVFGFINRELKEINVKSQVSSTHLDEGKIFGLKPDLCISTVTKRFIADTKYKIAYSDKNDPKNGVSQNDLYQMVAYAIRFNIQDIVLLYPNMLKTRQNGMSGMQIIDKLATDKEINISSHQLPIINYELFDTESDFRNIELSELFKKQKEELKIKLRDVFDANPL</sequence>
<dbReference type="OrthoDB" id="307209at2"/>
<dbReference type="EMBL" id="QAAD01000042">
    <property type="protein sequence ID" value="PTN01873.1"/>
    <property type="molecule type" value="Genomic_DNA"/>
</dbReference>
<dbReference type="PANTHER" id="PTHR38733:SF1">
    <property type="entry name" value="TYPE IV METHYL-DIRECTED RESTRICTION ENZYME ECOKMCRBC"/>
    <property type="match status" value="1"/>
</dbReference>
<dbReference type="AlphaFoldDB" id="A0A2T5BRF7"/>
<evidence type="ECO:0000313" key="1">
    <source>
        <dbReference type="EMBL" id="PTN01873.1"/>
    </source>
</evidence>
<dbReference type="RefSeq" id="WP_107824042.1">
    <property type="nucleotide sequence ID" value="NZ_OY782574.1"/>
</dbReference>
<comment type="caution">
    <text evidence="1">The sequence shown here is derived from an EMBL/GenBank/DDBJ whole genome shotgun (WGS) entry which is preliminary data.</text>
</comment>
<keyword evidence="2" id="KW-1185">Reference proteome</keyword>
<name>A0A2T5BRF7_9BACT</name>
<dbReference type="Proteomes" id="UP000243525">
    <property type="component" value="Unassembled WGS sequence"/>
</dbReference>
<dbReference type="InterPro" id="IPR019292">
    <property type="entry name" value="McrC"/>
</dbReference>
<proteinExistence type="predicted"/>
<protein>
    <submittedName>
        <fullName evidence="1">5-methylcytosine-specific restriction enzyme subunit McrC</fullName>
    </submittedName>
</protein>
<reference evidence="1 2" key="1">
    <citation type="submission" date="2018-04" db="EMBL/GenBank/DDBJ databases">
        <title>Genomic Encyclopedia of Archaeal and Bacterial Type Strains, Phase II (KMG-II): from individual species to whole genera.</title>
        <authorList>
            <person name="Goeker M."/>
        </authorList>
    </citation>
    <scope>NUCLEOTIDE SEQUENCE [LARGE SCALE GENOMIC DNA]</scope>
    <source>
        <strain evidence="1 2">DSM 28823</strain>
    </source>
</reference>
<dbReference type="Pfam" id="PF10117">
    <property type="entry name" value="McrBC"/>
    <property type="match status" value="1"/>
</dbReference>